<keyword evidence="3 6" id="KW-1015">Disulfide bond</keyword>
<evidence type="ECO:0000256" key="4">
    <source>
        <dbReference type="ARBA" id="ARBA00023180"/>
    </source>
</evidence>
<protein>
    <recommendedName>
        <fullName evidence="9">Angiotensin-converting enzyme</fullName>
        <ecNumber evidence="9">3.4.-.-</ecNumber>
    </recommendedName>
</protein>
<organism evidence="13">
    <name type="scientific">Soboliphyme baturini</name>
    <dbReference type="NCBI Taxonomy" id="241478"/>
    <lineage>
        <taxon>Eukaryota</taxon>
        <taxon>Metazoa</taxon>
        <taxon>Ecdysozoa</taxon>
        <taxon>Nematoda</taxon>
        <taxon>Enoplea</taxon>
        <taxon>Dorylaimia</taxon>
        <taxon>Dioctophymatida</taxon>
        <taxon>Dioctophymatoidea</taxon>
        <taxon>Soboliphymatidae</taxon>
        <taxon>Soboliphyme</taxon>
    </lineage>
</organism>
<keyword evidence="9" id="KW-0645">Protease</keyword>
<accession>A0A183ISE0</accession>
<dbReference type="Proteomes" id="UP000270296">
    <property type="component" value="Unassembled WGS sequence"/>
</dbReference>
<keyword evidence="9" id="KW-0121">Carboxypeptidase</keyword>
<evidence type="ECO:0000256" key="6">
    <source>
        <dbReference type="PIRSR" id="PIRSR601548-4"/>
    </source>
</evidence>
<evidence type="ECO:0000256" key="2">
    <source>
        <dbReference type="ARBA" id="ARBA00022729"/>
    </source>
</evidence>
<evidence type="ECO:0000256" key="1">
    <source>
        <dbReference type="ARBA" id="ARBA00008139"/>
    </source>
</evidence>
<comment type="cofactor">
    <cofactor evidence="9">
        <name>Zn(2+)</name>
        <dbReference type="ChEBI" id="CHEBI:29105"/>
    </cofactor>
    <text evidence="9">Binds 2 Zn(2+) ions per subunit.</text>
</comment>
<reference evidence="13" key="1">
    <citation type="submission" date="2016-06" db="UniProtKB">
        <authorList>
            <consortium name="WormBaseParasite"/>
        </authorList>
    </citation>
    <scope>IDENTIFICATION</scope>
</reference>
<dbReference type="GO" id="GO:0008241">
    <property type="term" value="F:peptidyl-dipeptidase activity"/>
    <property type="evidence" value="ECO:0007669"/>
    <property type="project" value="InterPro"/>
</dbReference>
<feature type="binding site" evidence="5">
    <location>
        <position position="172"/>
    </location>
    <ligand>
        <name>Zn(2+)</name>
        <dbReference type="ChEBI" id="CHEBI:29105"/>
        <label>1</label>
        <note>catalytic</note>
    </ligand>
</feature>
<keyword evidence="9" id="KW-0482">Metalloprotease</keyword>
<gene>
    <name evidence="11" type="ORF">SBAD_LOCUS6537</name>
</gene>
<dbReference type="EMBL" id="UZAM01009839">
    <property type="protein sequence ID" value="VDP10251.1"/>
    <property type="molecule type" value="Genomic_DNA"/>
</dbReference>
<dbReference type="SUPFAM" id="SSF55486">
    <property type="entry name" value="Metalloproteases ('zincins'), catalytic domain"/>
    <property type="match status" value="2"/>
</dbReference>
<dbReference type="WBParaSite" id="SBAD_0000679201-mRNA-1">
    <property type="protein sequence ID" value="SBAD_0000679201-mRNA-1"/>
    <property type="gene ID" value="SBAD_0000679201"/>
</dbReference>
<evidence type="ECO:0000313" key="13">
    <source>
        <dbReference type="WBParaSite" id="SBAD_0000679201-mRNA-1"/>
    </source>
</evidence>
<dbReference type="Pfam" id="PF01401">
    <property type="entry name" value="Peptidase_M2"/>
    <property type="match status" value="2"/>
</dbReference>
<proteinExistence type="inferred from homology"/>
<feature type="region of interest" description="Disordered" evidence="10">
    <location>
        <begin position="385"/>
        <end position="440"/>
    </location>
</feature>
<feature type="disulfide bond" evidence="6">
    <location>
        <begin position="299"/>
        <end position="307"/>
    </location>
</feature>
<sequence>MEKARSTEITGPVILKISRGLNILRNLTLNFTKEQFVEVQSDIMHNLQIYFRRICSSSSCREQLSLYPDIEYILARVTDAQELLHIWTAWHSNPRNEEIMKRYMNIVSLLNQAARNAGFRNSGYKYAAASACLQLRAADLHLLFTILGKIVYTLAFQGEPIYLQSPNPALYEAVGGLFDLTFNSLEHLQDMTLLPTFSITNEDEINFLYRMALRKLPLLTFTYFLESWRKSIFISDNYASALSNKNWWDKKSAIQGIGAPVEIVNAFDPGASVSTFDFKSRIQEFFGELLQFQLLAKFCPTGELSKCKISAKNGKWLLRKLNVGNVLEFDEFLLSANLSALSAKPLMKYFERLHQWLKNENDRNHICRGWGIDNRLPANVIKTLSTPRCKVPPPQPQTSTTTTPTPKTPTPTAKPPPPSSSPVTITTPQTTTKGAHRGMTKEDYESADAAFASLNLPSTGLITADTAAAHLI</sequence>
<dbReference type="PANTHER" id="PTHR10514">
    <property type="entry name" value="ANGIOTENSIN-CONVERTING ENZYME"/>
    <property type="match status" value="1"/>
</dbReference>
<evidence type="ECO:0000313" key="11">
    <source>
        <dbReference type="EMBL" id="VDP10251.1"/>
    </source>
</evidence>
<dbReference type="GO" id="GO:0046872">
    <property type="term" value="F:metal ion binding"/>
    <property type="evidence" value="ECO:0007669"/>
    <property type="project" value="UniProtKB-KW"/>
</dbReference>
<evidence type="ECO:0000256" key="7">
    <source>
        <dbReference type="PIRSR" id="PIRSR601548-8"/>
    </source>
</evidence>
<keyword evidence="4 9" id="KW-0325">Glycoprotein</keyword>
<evidence type="ECO:0000256" key="8">
    <source>
        <dbReference type="PROSITE-ProRule" id="PRU01355"/>
    </source>
</evidence>
<name>A0A183ISE0_9BILA</name>
<dbReference type="GO" id="GO:0016020">
    <property type="term" value="C:membrane"/>
    <property type="evidence" value="ECO:0007669"/>
    <property type="project" value="InterPro"/>
</dbReference>
<evidence type="ECO:0000256" key="10">
    <source>
        <dbReference type="SAM" id="MobiDB-lite"/>
    </source>
</evidence>
<dbReference type="PROSITE" id="PS52011">
    <property type="entry name" value="PEPTIDASE_M2"/>
    <property type="match status" value="1"/>
</dbReference>
<comment type="caution">
    <text evidence="8">Lacks conserved residue(s) required for the propagation of feature annotation.</text>
</comment>
<feature type="compositionally biased region" description="Pro residues" evidence="10">
    <location>
        <begin position="406"/>
        <end position="420"/>
    </location>
</feature>
<evidence type="ECO:0000256" key="5">
    <source>
        <dbReference type="PIRSR" id="PIRSR601548-3"/>
    </source>
</evidence>
<dbReference type="OrthoDB" id="10029630at2759"/>
<evidence type="ECO:0000256" key="9">
    <source>
        <dbReference type="RuleBase" id="RU361144"/>
    </source>
</evidence>
<dbReference type="GO" id="GO:0008237">
    <property type="term" value="F:metallopeptidase activity"/>
    <property type="evidence" value="ECO:0007669"/>
    <property type="project" value="UniProtKB-KW"/>
</dbReference>
<keyword evidence="5 9" id="KW-0862">Zinc</keyword>
<dbReference type="PRINTS" id="PR00791">
    <property type="entry name" value="PEPDIPTASEA"/>
</dbReference>
<keyword evidence="5 9" id="KW-0479">Metal-binding</keyword>
<keyword evidence="12" id="KW-1185">Reference proteome</keyword>
<evidence type="ECO:0000256" key="3">
    <source>
        <dbReference type="ARBA" id="ARBA00023157"/>
    </source>
</evidence>
<evidence type="ECO:0000313" key="12">
    <source>
        <dbReference type="Proteomes" id="UP000270296"/>
    </source>
</evidence>
<dbReference type="AlphaFoldDB" id="A0A183ISE0"/>
<feature type="compositionally biased region" description="Low complexity" evidence="10">
    <location>
        <begin position="421"/>
        <end position="433"/>
    </location>
</feature>
<reference evidence="11 12" key="2">
    <citation type="submission" date="2018-11" db="EMBL/GenBank/DDBJ databases">
        <authorList>
            <consortium name="Pathogen Informatics"/>
        </authorList>
    </citation>
    <scope>NUCLEOTIDE SEQUENCE [LARGE SCALE GENOMIC DNA]</scope>
</reference>
<dbReference type="PANTHER" id="PTHR10514:SF27">
    <property type="entry name" value="ANGIOTENSIN-CONVERTING ENZYME"/>
    <property type="match status" value="1"/>
</dbReference>
<keyword evidence="9" id="KW-0378">Hydrolase</keyword>
<dbReference type="InterPro" id="IPR001548">
    <property type="entry name" value="Peptidase_M2"/>
</dbReference>
<comment type="similarity">
    <text evidence="1 8 9">Belongs to the peptidase M2 family.</text>
</comment>
<keyword evidence="2" id="KW-0732">Signal</keyword>
<dbReference type="GO" id="GO:0006508">
    <property type="term" value="P:proteolysis"/>
    <property type="evidence" value="ECO:0007669"/>
    <property type="project" value="UniProtKB-KW"/>
</dbReference>
<dbReference type="EC" id="3.4.-.-" evidence="9"/>
<feature type="binding site" evidence="7">
    <location>
        <position position="172"/>
    </location>
    <ligand>
        <name>Zn(2+)</name>
        <dbReference type="ChEBI" id="CHEBI:29105"/>
        <label>2</label>
        <note>catalytic</note>
    </ligand>
</feature>
<dbReference type="GO" id="GO:0004180">
    <property type="term" value="F:carboxypeptidase activity"/>
    <property type="evidence" value="ECO:0007669"/>
    <property type="project" value="UniProtKB-KW"/>
</dbReference>